<evidence type="ECO:0000313" key="3">
    <source>
        <dbReference type="Proteomes" id="UP000824469"/>
    </source>
</evidence>
<dbReference type="Proteomes" id="UP000824469">
    <property type="component" value="Unassembled WGS sequence"/>
</dbReference>
<feature type="compositionally biased region" description="Low complexity" evidence="1">
    <location>
        <begin position="21"/>
        <end position="34"/>
    </location>
</feature>
<feature type="region of interest" description="Disordered" evidence="1">
    <location>
        <begin position="64"/>
        <end position="112"/>
    </location>
</feature>
<organism evidence="2 3">
    <name type="scientific">Taxus chinensis</name>
    <name type="common">Chinese yew</name>
    <name type="synonym">Taxus wallichiana var. chinensis</name>
    <dbReference type="NCBI Taxonomy" id="29808"/>
    <lineage>
        <taxon>Eukaryota</taxon>
        <taxon>Viridiplantae</taxon>
        <taxon>Streptophyta</taxon>
        <taxon>Embryophyta</taxon>
        <taxon>Tracheophyta</taxon>
        <taxon>Spermatophyta</taxon>
        <taxon>Pinopsida</taxon>
        <taxon>Pinidae</taxon>
        <taxon>Conifers II</taxon>
        <taxon>Cupressales</taxon>
        <taxon>Taxaceae</taxon>
        <taxon>Taxus</taxon>
    </lineage>
</organism>
<dbReference type="InterPro" id="IPR037477">
    <property type="entry name" value="SCO2"/>
</dbReference>
<reference evidence="2 3" key="1">
    <citation type="journal article" date="2021" name="Nat. Plants">
        <title>The Taxus genome provides insights into paclitaxel biosynthesis.</title>
        <authorList>
            <person name="Xiong X."/>
            <person name="Gou J."/>
            <person name="Liao Q."/>
            <person name="Li Y."/>
            <person name="Zhou Q."/>
            <person name="Bi G."/>
            <person name="Li C."/>
            <person name="Du R."/>
            <person name="Wang X."/>
            <person name="Sun T."/>
            <person name="Guo L."/>
            <person name="Liang H."/>
            <person name="Lu P."/>
            <person name="Wu Y."/>
            <person name="Zhang Z."/>
            <person name="Ro D.K."/>
            <person name="Shang Y."/>
            <person name="Huang S."/>
            <person name="Yan J."/>
        </authorList>
    </citation>
    <scope>NUCLEOTIDE SEQUENCE [LARGE SCALE GENOMIC DNA]</scope>
    <source>
        <strain evidence="2">Ta-2019</strain>
    </source>
</reference>
<dbReference type="PANTHER" id="PTHR36035">
    <property type="entry name" value="PROTEIN DISULFIDE-ISOMERASE SCO2"/>
    <property type="match status" value="1"/>
</dbReference>
<dbReference type="AlphaFoldDB" id="A0AA38LHF7"/>
<dbReference type="OMA" id="ICRSHYV"/>
<sequence length="187" mass="20135">MLKIPAPLFFSSSPNPDISVKKSPPSLSWRPSSRKSVICQSVPAIPEPRPPLLFRIADAILNGSSPTSPGRSSVGNTQDSSSNSAGVGVDGKRVTRVDAKDRRLGSKDSSLSKDDALPLPIMYPGSTPVSKEVVDKRLQCNPAKEYCKEVVYEWTGKCRSCQGSGYASYYTKKGREVVSKCIPCLGI</sequence>
<proteinExistence type="predicted"/>
<comment type="caution">
    <text evidence="2">The sequence shown here is derived from an EMBL/GenBank/DDBJ whole genome shotgun (WGS) entry which is preliminary data.</text>
</comment>
<protein>
    <submittedName>
        <fullName evidence="2">Uncharacterized protein</fullName>
    </submittedName>
</protein>
<feature type="region of interest" description="Disordered" evidence="1">
    <location>
        <begin position="1"/>
        <end position="34"/>
    </location>
</feature>
<feature type="compositionally biased region" description="Polar residues" evidence="1">
    <location>
        <begin position="64"/>
        <end position="85"/>
    </location>
</feature>
<keyword evidence="3" id="KW-1185">Reference proteome</keyword>
<gene>
    <name evidence="2" type="ORF">KI387_015556</name>
</gene>
<feature type="non-terminal residue" evidence="2">
    <location>
        <position position="187"/>
    </location>
</feature>
<dbReference type="EMBL" id="JAHRHJ020000003">
    <property type="protein sequence ID" value="KAH9320917.1"/>
    <property type="molecule type" value="Genomic_DNA"/>
</dbReference>
<accession>A0AA38LHF7</accession>
<dbReference type="PANTHER" id="PTHR36035:SF1">
    <property type="entry name" value="PROTEIN DISULFIDE-ISOMERASE SCO2"/>
    <property type="match status" value="1"/>
</dbReference>
<name>A0AA38LHF7_TAXCH</name>
<evidence type="ECO:0000313" key="2">
    <source>
        <dbReference type="EMBL" id="KAH9320917.1"/>
    </source>
</evidence>
<evidence type="ECO:0000256" key="1">
    <source>
        <dbReference type="SAM" id="MobiDB-lite"/>
    </source>
</evidence>
<feature type="compositionally biased region" description="Basic and acidic residues" evidence="1">
    <location>
        <begin position="90"/>
        <end position="112"/>
    </location>
</feature>